<evidence type="ECO:0000256" key="2">
    <source>
        <dbReference type="ARBA" id="ARBA00006278"/>
    </source>
</evidence>
<comment type="similarity">
    <text evidence="2">Belongs to the ferric reductase (FRE) family.</text>
</comment>
<comment type="subcellular location">
    <subcellularLocation>
        <location evidence="1">Membrane</location>
        <topology evidence="1">Multi-pass membrane protein</topology>
    </subcellularLocation>
</comment>
<dbReference type="EMBL" id="MU004181">
    <property type="protein sequence ID" value="KAF2502595.1"/>
    <property type="molecule type" value="Genomic_DNA"/>
</dbReference>
<dbReference type="GO" id="GO:0015677">
    <property type="term" value="P:copper ion import"/>
    <property type="evidence" value="ECO:0007669"/>
    <property type="project" value="TreeGrafter"/>
</dbReference>
<dbReference type="InterPro" id="IPR039261">
    <property type="entry name" value="FNR_nucleotide-bd"/>
</dbReference>
<dbReference type="SFLD" id="SFLDG01168">
    <property type="entry name" value="Ferric_reductase_subgroup_(FRE"/>
    <property type="match status" value="1"/>
</dbReference>
<feature type="transmembrane region" description="Helical" evidence="10">
    <location>
        <begin position="206"/>
        <end position="227"/>
    </location>
</feature>
<dbReference type="Proteomes" id="UP000799750">
    <property type="component" value="Unassembled WGS sequence"/>
</dbReference>
<gene>
    <name evidence="12" type="ORF">BU16DRAFT_474916</name>
</gene>
<keyword evidence="13" id="KW-1185">Reference proteome</keyword>
<dbReference type="AlphaFoldDB" id="A0A6A6RCV7"/>
<dbReference type="PANTHER" id="PTHR32361:SF28">
    <property type="entry name" value="FRP1P"/>
    <property type="match status" value="1"/>
</dbReference>
<dbReference type="SUPFAM" id="SSF52343">
    <property type="entry name" value="Ferredoxin reductase-like, C-terminal NADP-linked domain"/>
    <property type="match status" value="1"/>
</dbReference>
<feature type="transmembrane region" description="Helical" evidence="10">
    <location>
        <begin position="234"/>
        <end position="254"/>
    </location>
</feature>
<evidence type="ECO:0000256" key="7">
    <source>
        <dbReference type="ARBA" id="ARBA00023002"/>
    </source>
</evidence>
<feature type="transmembrane region" description="Helical" evidence="10">
    <location>
        <begin position="171"/>
        <end position="194"/>
    </location>
</feature>
<dbReference type="Pfam" id="PF01794">
    <property type="entry name" value="Ferric_reduct"/>
    <property type="match status" value="1"/>
</dbReference>
<evidence type="ECO:0000256" key="1">
    <source>
        <dbReference type="ARBA" id="ARBA00004141"/>
    </source>
</evidence>
<dbReference type="PROSITE" id="PS51384">
    <property type="entry name" value="FAD_FR"/>
    <property type="match status" value="1"/>
</dbReference>
<keyword evidence="3" id="KW-0813">Transport</keyword>
<evidence type="ECO:0000313" key="12">
    <source>
        <dbReference type="EMBL" id="KAF2502595.1"/>
    </source>
</evidence>
<keyword evidence="4 10" id="KW-0812">Transmembrane</keyword>
<evidence type="ECO:0000256" key="8">
    <source>
        <dbReference type="ARBA" id="ARBA00023065"/>
    </source>
</evidence>
<dbReference type="InterPro" id="IPR051410">
    <property type="entry name" value="Ferric/Cupric_Reductase"/>
</dbReference>
<dbReference type="SFLD" id="SFLDS00052">
    <property type="entry name" value="Ferric_Reductase_Domain"/>
    <property type="match status" value="1"/>
</dbReference>
<evidence type="ECO:0000313" key="13">
    <source>
        <dbReference type="Proteomes" id="UP000799750"/>
    </source>
</evidence>
<name>A0A6A6RCV7_9PEZI</name>
<evidence type="ECO:0000256" key="5">
    <source>
        <dbReference type="ARBA" id="ARBA00022982"/>
    </source>
</evidence>
<accession>A0A6A6RCV7</accession>
<sequence length="584" mass="66135">MAFGYSFVNLSEAEKSQRRELLDLYAATAQWSILIVFAVFQLSFLLSWMLEPRAEERPKSPFGRPPKLKGPGWIAKAQHLPRSFSWWAAAPVAEGWGTRAEWIAGLVWTAWLLFLSFYQTGNDYLHLTKRFGIVGASQLPLHYLLAIRSRYSPPQLLTRLSHEQIKTAHQILGRIITFMFILHASFYLNFFVMSGFLQKRIKDLDVIFGVVSIIMFMAMNTTALSIVRKWSYKVFYTMHIVFASLLIIPLYFHVHHIRKYVLEVCVIIVLNQVLRAYSLRTYSGTISMIPGTNLVQVRVPLISPNKETKWRPGQHVYLSRPTGAPTSFGVYEMFVLRNQTNPFTIASLAEQDKHLLLVARTLNGNTKQLAKLARSLHSQDGVEVPSIPIALEGPYGSTSRLPDLTKFDRVLLVAGGVGATFIVPIYRSLVEHEGHSFRNSQPRFVWAVRKFAETQWAFPASRGEEDAEFGSEGVQTDNEVEVCVTQPSGSDLQGENADDGMELAEAEHLIPFEEEMEKPRKGMVLRAGRPDVHAIVDEVFTTSAGSVAVITCGPRGMTKQLRESVGRWVRQGREVYWHNETFGW</sequence>
<dbReference type="CDD" id="cd06186">
    <property type="entry name" value="NOX_Duox_like_FAD_NADP"/>
    <property type="match status" value="1"/>
</dbReference>
<evidence type="ECO:0000256" key="3">
    <source>
        <dbReference type="ARBA" id="ARBA00022448"/>
    </source>
</evidence>
<evidence type="ECO:0000259" key="11">
    <source>
        <dbReference type="PROSITE" id="PS51384"/>
    </source>
</evidence>
<protein>
    <recommendedName>
        <fullName evidence="11">FAD-binding FR-type domain-containing protein</fullName>
    </recommendedName>
</protein>
<dbReference type="Pfam" id="PF08022">
    <property type="entry name" value="FAD_binding_8"/>
    <property type="match status" value="1"/>
</dbReference>
<dbReference type="InterPro" id="IPR013130">
    <property type="entry name" value="Fe3_Rdtase_TM_dom"/>
</dbReference>
<evidence type="ECO:0000256" key="9">
    <source>
        <dbReference type="ARBA" id="ARBA00023136"/>
    </source>
</evidence>
<dbReference type="OrthoDB" id="10006946at2759"/>
<organism evidence="12 13">
    <name type="scientific">Lophium mytilinum</name>
    <dbReference type="NCBI Taxonomy" id="390894"/>
    <lineage>
        <taxon>Eukaryota</taxon>
        <taxon>Fungi</taxon>
        <taxon>Dikarya</taxon>
        <taxon>Ascomycota</taxon>
        <taxon>Pezizomycotina</taxon>
        <taxon>Dothideomycetes</taxon>
        <taxon>Pleosporomycetidae</taxon>
        <taxon>Mytilinidiales</taxon>
        <taxon>Mytilinidiaceae</taxon>
        <taxon>Lophium</taxon>
    </lineage>
</organism>
<dbReference type="GO" id="GO:0006879">
    <property type="term" value="P:intracellular iron ion homeostasis"/>
    <property type="evidence" value="ECO:0007669"/>
    <property type="project" value="TreeGrafter"/>
</dbReference>
<dbReference type="GO" id="GO:0005886">
    <property type="term" value="C:plasma membrane"/>
    <property type="evidence" value="ECO:0007669"/>
    <property type="project" value="TreeGrafter"/>
</dbReference>
<feature type="transmembrane region" description="Helical" evidence="10">
    <location>
        <begin position="29"/>
        <end position="50"/>
    </location>
</feature>
<dbReference type="Pfam" id="PF08030">
    <property type="entry name" value="NAD_binding_6"/>
    <property type="match status" value="1"/>
</dbReference>
<dbReference type="PANTHER" id="PTHR32361">
    <property type="entry name" value="FERRIC/CUPRIC REDUCTASE TRANSMEMBRANE COMPONENT"/>
    <property type="match status" value="1"/>
</dbReference>
<dbReference type="InterPro" id="IPR013121">
    <property type="entry name" value="Fe_red_NAD-bd_6"/>
</dbReference>
<dbReference type="Gene3D" id="3.40.50.80">
    <property type="entry name" value="Nucleotide-binding domain of ferredoxin-NADP reductase (FNR) module"/>
    <property type="match status" value="1"/>
</dbReference>
<proteinExistence type="inferred from homology"/>
<dbReference type="GO" id="GO:0006826">
    <property type="term" value="P:iron ion transport"/>
    <property type="evidence" value="ECO:0007669"/>
    <property type="project" value="TreeGrafter"/>
</dbReference>
<evidence type="ECO:0000256" key="4">
    <source>
        <dbReference type="ARBA" id="ARBA00022692"/>
    </source>
</evidence>
<keyword evidence="5" id="KW-0249">Electron transport</keyword>
<keyword evidence="6 10" id="KW-1133">Transmembrane helix</keyword>
<reference evidence="12" key="1">
    <citation type="journal article" date="2020" name="Stud. Mycol.">
        <title>101 Dothideomycetes genomes: a test case for predicting lifestyles and emergence of pathogens.</title>
        <authorList>
            <person name="Haridas S."/>
            <person name="Albert R."/>
            <person name="Binder M."/>
            <person name="Bloem J."/>
            <person name="Labutti K."/>
            <person name="Salamov A."/>
            <person name="Andreopoulos B."/>
            <person name="Baker S."/>
            <person name="Barry K."/>
            <person name="Bills G."/>
            <person name="Bluhm B."/>
            <person name="Cannon C."/>
            <person name="Castanera R."/>
            <person name="Culley D."/>
            <person name="Daum C."/>
            <person name="Ezra D."/>
            <person name="Gonzalez J."/>
            <person name="Henrissat B."/>
            <person name="Kuo A."/>
            <person name="Liang C."/>
            <person name="Lipzen A."/>
            <person name="Lutzoni F."/>
            <person name="Magnuson J."/>
            <person name="Mondo S."/>
            <person name="Nolan M."/>
            <person name="Ohm R."/>
            <person name="Pangilinan J."/>
            <person name="Park H.-J."/>
            <person name="Ramirez L."/>
            <person name="Alfaro M."/>
            <person name="Sun H."/>
            <person name="Tritt A."/>
            <person name="Yoshinaga Y."/>
            <person name="Zwiers L.-H."/>
            <person name="Turgeon B."/>
            <person name="Goodwin S."/>
            <person name="Spatafora J."/>
            <person name="Crous P."/>
            <person name="Grigoriev I."/>
        </authorList>
    </citation>
    <scope>NUCLEOTIDE SEQUENCE</scope>
    <source>
        <strain evidence="12">CBS 269.34</strain>
    </source>
</reference>
<keyword evidence="7" id="KW-0560">Oxidoreductase</keyword>
<keyword evidence="9 10" id="KW-0472">Membrane</keyword>
<evidence type="ECO:0000256" key="6">
    <source>
        <dbReference type="ARBA" id="ARBA00022989"/>
    </source>
</evidence>
<dbReference type="InterPro" id="IPR017927">
    <property type="entry name" value="FAD-bd_FR_type"/>
</dbReference>
<feature type="domain" description="FAD-binding FR-type" evidence="11">
    <location>
        <begin position="266"/>
        <end position="401"/>
    </location>
</feature>
<keyword evidence="8" id="KW-0406">Ion transport</keyword>
<dbReference type="GO" id="GO:0000293">
    <property type="term" value="F:ferric-chelate reductase activity"/>
    <property type="evidence" value="ECO:0007669"/>
    <property type="project" value="UniProtKB-ARBA"/>
</dbReference>
<dbReference type="InterPro" id="IPR013112">
    <property type="entry name" value="FAD-bd_8"/>
</dbReference>
<evidence type="ECO:0000256" key="10">
    <source>
        <dbReference type="SAM" id="Phobius"/>
    </source>
</evidence>